<organism evidence="2 3">
    <name type="scientific">Carnegiea gigantea</name>
    <dbReference type="NCBI Taxonomy" id="171969"/>
    <lineage>
        <taxon>Eukaryota</taxon>
        <taxon>Viridiplantae</taxon>
        <taxon>Streptophyta</taxon>
        <taxon>Embryophyta</taxon>
        <taxon>Tracheophyta</taxon>
        <taxon>Spermatophyta</taxon>
        <taxon>Magnoliopsida</taxon>
        <taxon>eudicotyledons</taxon>
        <taxon>Gunneridae</taxon>
        <taxon>Pentapetalae</taxon>
        <taxon>Caryophyllales</taxon>
        <taxon>Cactineae</taxon>
        <taxon>Cactaceae</taxon>
        <taxon>Cactoideae</taxon>
        <taxon>Echinocereeae</taxon>
        <taxon>Carnegiea</taxon>
    </lineage>
</organism>
<protein>
    <submittedName>
        <fullName evidence="2">Uncharacterized protein</fullName>
    </submittedName>
</protein>
<evidence type="ECO:0000256" key="1">
    <source>
        <dbReference type="SAM" id="MobiDB-lite"/>
    </source>
</evidence>
<dbReference type="EMBL" id="JAKOGI010000471">
    <property type="protein sequence ID" value="KAJ8434534.1"/>
    <property type="molecule type" value="Genomic_DNA"/>
</dbReference>
<sequence>MKSALVELQWSTFKEWVWYNRNNILRARHPETDIDQEECSRFGDASPPSGDDGEEGSWTLHERSLDHASKSFHRERNEFSRERVSALFYIIVFLDFFSTEQVADYMKETFNWHLRGAHELCPYFNLVVAEEVTQDFCIPEMIQAVFYAMLVNEAQELGVLSRDLAEHLKSCLEGLRWYMCEAWLQLDKLNLW</sequence>
<dbReference type="Proteomes" id="UP001153076">
    <property type="component" value="Unassembled WGS sequence"/>
</dbReference>
<reference evidence="2" key="1">
    <citation type="submission" date="2022-04" db="EMBL/GenBank/DDBJ databases">
        <title>Carnegiea gigantea Genome sequencing and assembly v2.</title>
        <authorList>
            <person name="Copetti D."/>
            <person name="Sanderson M.J."/>
            <person name="Burquez A."/>
            <person name="Wojciechowski M.F."/>
        </authorList>
    </citation>
    <scope>NUCLEOTIDE SEQUENCE</scope>
    <source>
        <strain evidence="2">SGP5-SGP5p</strain>
        <tissue evidence="2">Aerial part</tissue>
    </source>
</reference>
<keyword evidence="3" id="KW-1185">Reference proteome</keyword>
<evidence type="ECO:0000313" key="3">
    <source>
        <dbReference type="Proteomes" id="UP001153076"/>
    </source>
</evidence>
<comment type="caution">
    <text evidence="2">The sequence shown here is derived from an EMBL/GenBank/DDBJ whole genome shotgun (WGS) entry which is preliminary data.</text>
</comment>
<accession>A0A9Q1QAJ9</accession>
<proteinExistence type="predicted"/>
<name>A0A9Q1QAJ9_9CARY</name>
<gene>
    <name evidence="2" type="ORF">Cgig2_004300</name>
</gene>
<evidence type="ECO:0000313" key="2">
    <source>
        <dbReference type="EMBL" id="KAJ8434534.1"/>
    </source>
</evidence>
<dbReference type="AlphaFoldDB" id="A0A9Q1QAJ9"/>
<feature type="region of interest" description="Disordered" evidence="1">
    <location>
        <begin position="35"/>
        <end position="58"/>
    </location>
</feature>